<keyword evidence="2" id="KW-1185">Reference proteome</keyword>
<name>A0ABQ9JLE9_9CUCU</name>
<dbReference type="InterPro" id="IPR008699">
    <property type="entry name" value="NDUFB8"/>
</dbReference>
<gene>
    <name evidence="1" type="ORF">NQ317_010292</name>
</gene>
<accession>A0ABQ9JLE9</accession>
<evidence type="ECO:0000313" key="2">
    <source>
        <dbReference type="Proteomes" id="UP001162164"/>
    </source>
</evidence>
<organism evidence="1 2">
    <name type="scientific">Molorchus minor</name>
    <dbReference type="NCBI Taxonomy" id="1323400"/>
    <lineage>
        <taxon>Eukaryota</taxon>
        <taxon>Metazoa</taxon>
        <taxon>Ecdysozoa</taxon>
        <taxon>Arthropoda</taxon>
        <taxon>Hexapoda</taxon>
        <taxon>Insecta</taxon>
        <taxon>Pterygota</taxon>
        <taxon>Neoptera</taxon>
        <taxon>Endopterygota</taxon>
        <taxon>Coleoptera</taxon>
        <taxon>Polyphaga</taxon>
        <taxon>Cucujiformia</taxon>
        <taxon>Chrysomeloidea</taxon>
        <taxon>Cerambycidae</taxon>
        <taxon>Lamiinae</taxon>
        <taxon>Monochamini</taxon>
        <taxon>Molorchus</taxon>
    </lineage>
</organism>
<dbReference type="Pfam" id="PF05821">
    <property type="entry name" value="NDUF_B8"/>
    <property type="match status" value="1"/>
</dbReference>
<comment type="caution">
    <text evidence="1">The sequence shown here is derived from an EMBL/GenBank/DDBJ whole genome shotgun (WGS) entry which is preliminary data.</text>
</comment>
<proteinExistence type="predicted"/>
<dbReference type="EMBL" id="JAPWTJ010000379">
    <property type="protein sequence ID" value="KAJ8979041.1"/>
    <property type="molecule type" value="Genomic_DNA"/>
</dbReference>
<sequence>MNSLIKSARLSNSWLKTNAIAVSSVRNHWNKDYKPGPYPKTEAERAAAAEKYGLPLKKNTSLIQMMDKVVGITQIYL</sequence>
<evidence type="ECO:0000313" key="1">
    <source>
        <dbReference type="EMBL" id="KAJ8979041.1"/>
    </source>
</evidence>
<dbReference type="Proteomes" id="UP001162164">
    <property type="component" value="Unassembled WGS sequence"/>
</dbReference>
<protein>
    <submittedName>
        <fullName evidence="1">Uncharacterized protein</fullName>
    </submittedName>
</protein>
<reference evidence="1" key="1">
    <citation type="journal article" date="2023" name="Insect Mol. Biol.">
        <title>Genome sequencing provides insights into the evolution of gene families encoding plant cell wall-degrading enzymes in longhorned beetles.</title>
        <authorList>
            <person name="Shin N.R."/>
            <person name="Okamura Y."/>
            <person name="Kirsch R."/>
            <person name="Pauchet Y."/>
        </authorList>
    </citation>
    <scope>NUCLEOTIDE SEQUENCE</scope>
    <source>
        <strain evidence="1">MMC_N1</strain>
    </source>
</reference>